<keyword evidence="2" id="KW-0808">Transferase</keyword>
<dbReference type="EMBL" id="FOKK01000001">
    <property type="protein sequence ID" value="SFA77202.1"/>
    <property type="molecule type" value="Genomic_DNA"/>
</dbReference>
<organism evidence="2 3">
    <name type="scientific">Algoriphagus aquimarinus</name>
    <dbReference type="NCBI Taxonomy" id="237018"/>
    <lineage>
        <taxon>Bacteria</taxon>
        <taxon>Pseudomonadati</taxon>
        <taxon>Bacteroidota</taxon>
        <taxon>Cytophagia</taxon>
        <taxon>Cytophagales</taxon>
        <taxon>Cyclobacteriaceae</taxon>
        <taxon>Algoriphagus</taxon>
    </lineage>
</organism>
<evidence type="ECO:0000259" key="1">
    <source>
        <dbReference type="Pfam" id="PF01909"/>
    </source>
</evidence>
<dbReference type="SUPFAM" id="SSF81301">
    <property type="entry name" value="Nucleotidyltransferase"/>
    <property type="match status" value="1"/>
</dbReference>
<feature type="domain" description="Polymerase nucleotidyl transferase" evidence="1">
    <location>
        <begin position="11"/>
        <end position="58"/>
    </location>
</feature>
<dbReference type="STRING" id="237018.SAMN04489723_101258"/>
<name>A0A1I0VLK6_9BACT</name>
<dbReference type="RefSeq" id="WP_092894360.1">
    <property type="nucleotide sequence ID" value="NZ_FOKK01000001.1"/>
</dbReference>
<accession>A0A1I0VLK6</accession>
<keyword evidence="3" id="KW-1185">Reference proteome</keyword>
<protein>
    <submittedName>
        <fullName evidence="2">Nucleotidyltransferase domain-containing protein</fullName>
    </submittedName>
</protein>
<dbReference type="CDD" id="cd05403">
    <property type="entry name" value="NT_KNTase_like"/>
    <property type="match status" value="1"/>
</dbReference>
<dbReference type="PANTHER" id="PTHR33933:SF1">
    <property type="entry name" value="PROTEIN ADENYLYLTRANSFERASE MNTA-RELATED"/>
    <property type="match status" value="1"/>
</dbReference>
<dbReference type="Proteomes" id="UP000198790">
    <property type="component" value="Unassembled WGS sequence"/>
</dbReference>
<sequence>MSDKEEIVKGIVDMASRKYPKSELYLFGSQANGNSKALSDYDILVLLDLDKVPLAKEIAIMDDFYELELRTGAVISPIVYSKSYWNKTRKSTQLFEKISNDAIRIK</sequence>
<evidence type="ECO:0000313" key="2">
    <source>
        <dbReference type="EMBL" id="SFA77202.1"/>
    </source>
</evidence>
<evidence type="ECO:0000313" key="3">
    <source>
        <dbReference type="Proteomes" id="UP000198790"/>
    </source>
</evidence>
<gene>
    <name evidence="2" type="ORF">SAMN04489723_101258</name>
</gene>
<proteinExistence type="predicted"/>
<dbReference type="OrthoDB" id="9803106at2"/>
<dbReference type="Pfam" id="PF01909">
    <property type="entry name" value="NTP_transf_2"/>
    <property type="match status" value="1"/>
</dbReference>
<dbReference type="InterPro" id="IPR002934">
    <property type="entry name" value="Polymerase_NTP_transf_dom"/>
</dbReference>
<dbReference type="PANTHER" id="PTHR33933">
    <property type="entry name" value="NUCLEOTIDYLTRANSFERASE"/>
    <property type="match status" value="1"/>
</dbReference>
<dbReference type="InterPro" id="IPR052548">
    <property type="entry name" value="Type_VII_TA_antitoxin"/>
</dbReference>
<dbReference type="GO" id="GO:0016779">
    <property type="term" value="F:nucleotidyltransferase activity"/>
    <property type="evidence" value="ECO:0007669"/>
    <property type="project" value="InterPro"/>
</dbReference>
<dbReference type="AlphaFoldDB" id="A0A1I0VLK6"/>
<dbReference type="InterPro" id="IPR043519">
    <property type="entry name" value="NT_sf"/>
</dbReference>
<reference evidence="2 3" key="1">
    <citation type="submission" date="2016-10" db="EMBL/GenBank/DDBJ databases">
        <authorList>
            <person name="de Groot N.N."/>
        </authorList>
    </citation>
    <scope>NUCLEOTIDE SEQUENCE [LARGE SCALE GENOMIC DNA]</scope>
    <source>
        <strain evidence="2 3">DSM 23399</strain>
    </source>
</reference>
<dbReference type="Gene3D" id="3.30.460.10">
    <property type="entry name" value="Beta Polymerase, domain 2"/>
    <property type="match status" value="1"/>
</dbReference>